<dbReference type="AlphaFoldDB" id="A0A2H0UCD4"/>
<dbReference type="EMBL" id="PFBK01000003">
    <property type="protein sequence ID" value="PIR84061.1"/>
    <property type="molecule type" value="Genomic_DNA"/>
</dbReference>
<name>A0A2H0UCD4_9BACT</name>
<evidence type="ECO:0000313" key="1">
    <source>
        <dbReference type="EMBL" id="PIR84061.1"/>
    </source>
</evidence>
<organism evidence="1 2">
    <name type="scientific">Candidatus Kaiserbacteria bacterium CG10_big_fil_rev_8_21_14_0_10_51_14</name>
    <dbReference type="NCBI Taxonomy" id="1974610"/>
    <lineage>
        <taxon>Bacteria</taxon>
        <taxon>Candidatus Kaiseribacteriota</taxon>
    </lineage>
</organism>
<dbReference type="Gene3D" id="3.40.50.300">
    <property type="entry name" value="P-loop containing nucleotide triphosphate hydrolases"/>
    <property type="match status" value="1"/>
</dbReference>
<dbReference type="Proteomes" id="UP000231192">
    <property type="component" value="Unassembled WGS sequence"/>
</dbReference>
<evidence type="ECO:0008006" key="3">
    <source>
        <dbReference type="Google" id="ProtNLM"/>
    </source>
</evidence>
<protein>
    <recommendedName>
        <fullName evidence="3">DNA polymerase III subunit delta</fullName>
    </recommendedName>
</protein>
<gene>
    <name evidence="1" type="ORF">COU18_01490</name>
</gene>
<dbReference type="InterPro" id="IPR027417">
    <property type="entry name" value="P-loop_NTPase"/>
</dbReference>
<sequence length="305" mass="34194">MNIARYIASRETMVVRTRSIRSKCNQPVRTAMKLPAKRRVWMTIDAGEPMRLVSLVAIFRTGSLPGMRDSIAHERDWYTVRMALVGNTHIVRGSAEDIAGLVSLLKKEGIETRGNPDVYMREYQRFGIEEARSLRERASLRPVGDRRMFIIATSGMTNEAQNALLKTLEEPAANAMFFFIVPSPHILLPTLRSRAQMLTLTDVHATDDIVDGKAFLAATSQKRLDMLKPLLEKDDDDPEADAPRRNGAGKRDIGNIIAFLSSLEKTLDKNPDGLRVVYRARKYIGDKGALVKPLLEQVALLVPRV</sequence>
<dbReference type="SUPFAM" id="SSF52540">
    <property type="entry name" value="P-loop containing nucleoside triphosphate hydrolases"/>
    <property type="match status" value="1"/>
</dbReference>
<evidence type="ECO:0000313" key="2">
    <source>
        <dbReference type="Proteomes" id="UP000231192"/>
    </source>
</evidence>
<accession>A0A2H0UCD4</accession>
<reference evidence="2" key="1">
    <citation type="submission" date="2017-09" db="EMBL/GenBank/DDBJ databases">
        <title>Depth-based differentiation of microbial function through sediment-hosted aquifers and enrichment of novel symbionts in the deep terrestrial subsurface.</title>
        <authorList>
            <person name="Probst A.J."/>
            <person name="Ladd B."/>
            <person name="Jarett J.K."/>
            <person name="Geller-Mcgrath D.E."/>
            <person name="Sieber C.M.K."/>
            <person name="Emerson J.B."/>
            <person name="Anantharaman K."/>
            <person name="Thomas B.C."/>
            <person name="Malmstrom R."/>
            <person name="Stieglmeier M."/>
            <person name="Klingl A."/>
            <person name="Woyke T."/>
            <person name="Ryan C.M."/>
            <person name="Banfield J.F."/>
        </authorList>
    </citation>
    <scope>NUCLEOTIDE SEQUENCE [LARGE SCALE GENOMIC DNA]</scope>
</reference>
<comment type="caution">
    <text evidence="1">The sequence shown here is derived from an EMBL/GenBank/DDBJ whole genome shotgun (WGS) entry which is preliminary data.</text>
</comment>
<proteinExistence type="predicted"/>
<dbReference type="Pfam" id="PF13177">
    <property type="entry name" value="DNA_pol3_delta2"/>
    <property type="match status" value="1"/>
</dbReference>